<proteinExistence type="predicted"/>
<organism evidence="1">
    <name type="scientific">marine sediment metagenome</name>
    <dbReference type="NCBI Taxonomy" id="412755"/>
    <lineage>
        <taxon>unclassified sequences</taxon>
        <taxon>metagenomes</taxon>
        <taxon>ecological metagenomes</taxon>
    </lineage>
</organism>
<gene>
    <name evidence="1" type="ORF">LCGC14_2116310</name>
</gene>
<protein>
    <submittedName>
        <fullName evidence="1">Uncharacterized protein</fullName>
    </submittedName>
</protein>
<accession>A0A0F9ESR1</accession>
<dbReference type="EMBL" id="LAZR01026256">
    <property type="protein sequence ID" value="KKL69301.1"/>
    <property type="molecule type" value="Genomic_DNA"/>
</dbReference>
<sequence length="30" mass="3260">MFQEVTVKKVYKPFTISADGPDEATGEAEA</sequence>
<name>A0A0F9ESR1_9ZZZZ</name>
<dbReference type="AlphaFoldDB" id="A0A0F9ESR1"/>
<reference evidence="1" key="1">
    <citation type="journal article" date="2015" name="Nature">
        <title>Complex archaea that bridge the gap between prokaryotes and eukaryotes.</title>
        <authorList>
            <person name="Spang A."/>
            <person name="Saw J.H."/>
            <person name="Jorgensen S.L."/>
            <person name="Zaremba-Niedzwiedzka K."/>
            <person name="Martijn J."/>
            <person name="Lind A.E."/>
            <person name="van Eijk R."/>
            <person name="Schleper C."/>
            <person name="Guy L."/>
            <person name="Ettema T.J."/>
        </authorList>
    </citation>
    <scope>NUCLEOTIDE SEQUENCE</scope>
</reference>
<evidence type="ECO:0000313" key="1">
    <source>
        <dbReference type="EMBL" id="KKL69301.1"/>
    </source>
</evidence>
<comment type="caution">
    <text evidence="1">The sequence shown here is derived from an EMBL/GenBank/DDBJ whole genome shotgun (WGS) entry which is preliminary data.</text>
</comment>